<evidence type="ECO:0000313" key="2">
    <source>
        <dbReference type="EMBL" id="AJQ92519.1"/>
    </source>
</evidence>
<sequence length="245" mass="26703">MGWQYAAASVTGASHVQQQLPCQDAWQIQQTDSGIIACVADGAGSAARSEIGSRTLVDHLCQTLAPQLDQLISHTDGAQMLVDAIDEVRQELSELGPIAEFHATLCGLIATAHGQMVFHIGDGVVLGINPGDWQDYVISEPENGEYADMTYFFTLPGWQQHLRIWCPHKPYPLWFLMSDGVSGFATTGTQTAGPQESFLKPVHQYLSTVSSDQGSEALNGTLQDKRAAAISHDDKTLAWLYMNRN</sequence>
<dbReference type="InterPro" id="IPR001932">
    <property type="entry name" value="PPM-type_phosphatase-like_dom"/>
</dbReference>
<dbReference type="STRING" id="1445510.YC6258_00469"/>
<dbReference type="KEGG" id="gsn:YC6258_00469"/>
<feature type="domain" description="PPM-type phosphatase" evidence="1">
    <location>
        <begin position="11"/>
        <end position="222"/>
    </location>
</feature>
<proteinExistence type="predicted"/>
<dbReference type="EMBL" id="CP007142">
    <property type="protein sequence ID" value="AJQ92519.1"/>
    <property type="molecule type" value="Genomic_DNA"/>
</dbReference>
<dbReference type="Proteomes" id="UP000032266">
    <property type="component" value="Chromosome"/>
</dbReference>
<evidence type="ECO:0000259" key="1">
    <source>
        <dbReference type="Pfam" id="PF13672"/>
    </source>
</evidence>
<keyword evidence="3" id="KW-1185">Reference proteome</keyword>
<dbReference type="AlphaFoldDB" id="A0A0C5VQG6"/>
<accession>A0A0C5VQG6</accession>
<dbReference type="Gene3D" id="3.60.40.10">
    <property type="entry name" value="PPM-type phosphatase domain"/>
    <property type="match status" value="1"/>
</dbReference>
<reference evidence="2 3" key="1">
    <citation type="submission" date="2014-01" db="EMBL/GenBank/DDBJ databases">
        <title>Full genme sequencing of cellulolytic bacterium Gynuella sunshinyii YC6258T gen. nov., sp. nov.</title>
        <authorList>
            <person name="Khan H."/>
            <person name="Chung E.J."/>
            <person name="Chung Y.R."/>
        </authorList>
    </citation>
    <scope>NUCLEOTIDE SEQUENCE [LARGE SCALE GENOMIC DNA]</scope>
    <source>
        <strain evidence="2 3">YC6258</strain>
    </source>
</reference>
<dbReference type="RefSeq" id="WP_044615564.1">
    <property type="nucleotide sequence ID" value="NZ_CP007142.1"/>
</dbReference>
<evidence type="ECO:0000313" key="3">
    <source>
        <dbReference type="Proteomes" id="UP000032266"/>
    </source>
</evidence>
<dbReference type="Pfam" id="PF13672">
    <property type="entry name" value="PP2C_2"/>
    <property type="match status" value="1"/>
</dbReference>
<dbReference type="HOGENOM" id="CLU_066842_1_0_6"/>
<dbReference type="OrthoDB" id="9816099at2"/>
<dbReference type="InterPro" id="IPR036457">
    <property type="entry name" value="PPM-type-like_dom_sf"/>
</dbReference>
<name>A0A0C5VQG6_9GAMM</name>
<protein>
    <submittedName>
        <fullName evidence="2">Serine/threonine protein phosphatase</fullName>
    </submittedName>
</protein>
<dbReference type="SUPFAM" id="SSF81606">
    <property type="entry name" value="PP2C-like"/>
    <property type="match status" value="1"/>
</dbReference>
<gene>
    <name evidence="2" type="ORF">YC6258_00469</name>
</gene>
<organism evidence="2 3">
    <name type="scientific">Gynuella sunshinyii YC6258</name>
    <dbReference type="NCBI Taxonomy" id="1445510"/>
    <lineage>
        <taxon>Bacteria</taxon>
        <taxon>Pseudomonadati</taxon>
        <taxon>Pseudomonadota</taxon>
        <taxon>Gammaproteobacteria</taxon>
        <taxon>Oceanospirillales</taxon>
        <taxon>Saccharospirillaceae</taxon>
        <taxon>Gynuella</taxon>
    </lineage>
</organism>